<name>A0A6A8GDD7_9EURY</name>
<proteinExistence type="predicted"/>
<dbReference type="EMBL" id="WKJO01000001">
    <property type="protein sequence ID" value="MRX20891.1"/>
    <property type="molecule type" value="Genomic_DNA"/>
</dbReference>
<evidence type="ECO:0000313" key="2">
    <source>
        <dbReference type="EMBL" id="MRX20891.1"/>
    </source>
</evidence>
<comment type="caution">
    <text evidence="2">The sequence shown here is derived from an EMBL/GenBank/DDBJ whole genome shotgun (WGS) entry which is preliminary data.</text>
</comment>
<evidence type="ECO:0000313" key="3">
    <source>
        <dbReference type="Proteomes" id="UP000439022"/>
    </source>
</evidence>
<gene>
    <name evidence="2" type="ORF">GJR96_02790</name>
</gene>
<sequence length="202" mass="22156">MRQNAKPASQKLVKPNCTITLRHSKILDQMASNYYVSRSEALRACITDHERTLDGDSEDSIKLLHKKVDSQSEKLHELSGIIESLLSVIVGPQLPLKHSTQLETGSDGSLPRIPLTESAPKPESGANEKTAIDNDTYDSIKHLKKATLSEISDHCGRIESEVRDSVGRLDSRFLVTSIVNDGITEYQLRAGTSNGEDMSGEA</sequence>
<dbReference type="RefSeq" id="WP_151161542.1">
    <property type="nucleotide sequence ID" value="NZ_WKJO01000001.1"/>
</dbReference>
<dbReference type="Proteomes" id="UP000439022">
    <property type="component" value="Unassembled WGS sequence"/>
</dbReference>
<accession>A0A6A8GDD7</accession>
<keyword evidence="3" id="KW-1185">Reference proteome</keyword>
<dbReference type="AlphaFoldDB" id="A0A6A8GDD7"/>
<organism evidence="2 3">
    <name type="scientific">Haloferax litoreum</name>
    <dbReference type="NCBI Taxonomy" id="2666140"/>
    <lineage>
        <taxon>Archaea</taxon>
        <taxon>Methanobacteriati</taxon>
        <taxon>Methanobacteriota</taxon>
        <taxon>Stenosarchaea group</taxon>
        <taxon>Halobacteria</taxon>
        <taxon>Halobacteriales</taxon>
        <taxon>Haloferacaceae</taxon>
        <taxon>Haloferax</taxon>
    </lineage>
</organism>
<evidence type="ECO:0000256" key="1">
    <source>
        <dbReference type="SAM" id="MobiDB-lite"/>
    </source>
</evidence>
<protein>
    <submittedName>
        <fullName evidence="2">Uncharacterized protein</fullName>
    </submittedName>
</protein>
<feature type="region of interest" description="Disordered" evidence="1">
    <location>
        <begin position="99"/>
        <end position="132"/>
    </location>
</feature>
<reference evidence="2 3" key="1">
    <citation type="submission" date="2019-11" db="EMBL/GenBank/DDBJ databases">
        <title>Whole genome sequence of Haloferax sp. MBLA0076.</title>
        <authorList>
            <person name="Seo M.-J."/>
            <person name="Cho E.-S."/>
        </authorList>
    </citation>
    <scope>NUCLEOTIDE SEQUENCE [LARGE SCALE GENOMIC DNA]</scope>
    <source>
        <strain evidence="2 3">MBLA0076</strain>
    </source>
</reference>